<dbReference type="AlphaFoldDB" id="A0A8T2AHU3"/>
<proteinExistence type="predicted"/>
<gene>
    <name evidence="2" type="ORF">ISN44_As09g006310</name>
</gene>
<evidence type="ECO:0000313" key="3">
    <source>
        <dbReference type="Proteomes" id="UP000694251"/>
    </source>
</evidence>
<evidence type="ECO:0000313" key="2">
    <source>
        <dbReference type="EMBL" id="KAG7572259.1"/>
    </source>
</evidence>
<accession>A0A8T2AHU3</accession>
<dbReference type="Pfam" id="PF00394">
    <property type="entry name" value="Cu-oxidase"/>
    <property type="match status" value="1"/>
</dbReference>
<name>A0A8T2AHU3_ARASU</name>
<feature type="domain" description="Plastocyanin-like" evidence="1">
    <location>
        <begin position="3"/>
        <end position="62"/>
    </location>
</feature>
<sequence>MVVEDYDNYINPFSTDDIDIYSGKSYSVLLTTSQDPSQNYYIFVGVRGRKPNTTYALTMLNTAPASKLPSSPPPVTPRWEDFERSKNFSKKIFLAMGSPSPPKKYKKWLILLNTQNLIDKHGDQQRLSSDSGNALPRFS</sequence>
<dbReference type="InterPro" id="IPR001117">
    <property type="entry name" value="Cu-oxidase_2nd"/>
</dbReference>
<dbReference type="OrthoDB" id="2121828at2759"/>
<organism evidence="2 3">
    <name type="scientific">Arabidopsis suecica</name>
    <name type="common">Swedish thale-cress</name>
    <name type="synonym">Cardaminopsis suecica</name>
    <dbReference type="NCBI Taxonomy" id="45249"/>
    <lineage>
        <taxon>Eukaryota</taxon>
        <taxon>Viridiplantae</taxon>
        <taxon>Streptophyta</taxon>
        <taxon>Embryophyta</taxon>
        <taxon>Tracheophyta</taxon>
        <taxon>Spermatophyta</taxon>
        <taxon>Magnoliopsida</taxon>
        <taxon>eudicotyledons</taxon>
        <taxon>Gunneridae</taxon>
        <taxon>Pentapetalae</taxon>
        <taxon>rosids</taxon>
        <taxon>malvids</taxon>
        <taxon>Brassicales</taxon>
        <taxon>Brassicaceae</taxon>
        <taxon>Camelineae</taxon>
        <taxon>Arabidopsis</taxon>
    </lineage>
</organism>
<dbReference type="Proteomes" id="UP000694251">
    <property type="component" value="Chromosome 9"/>
</dbReference>
<protein>
    <submittedName>
        <fullName evidence="2">Cupredoxin</fullName>
    </submittedName>
</protein>
<dbReference type="EMBL" id="JAEFBJ010000009">
    <property type="protein sequence ID" value="KAG7572259.1"/>
    <property type="molecule type" value="Genomic_DNA"/>
</dbReference>
<comment type="caution">
    <text evidence="2">The sequence shown here is derived from an EMBL/GenBank/DDBJ whole genome shotgun (WGS) entry which is preliminary data.</text>
</comment>
<keyword evidence="3" id="KW-1185">Reference proteome</keyword>
<evidence type="ECO:0000259" key="1">
    <source>
        <dbReference type="Pfam" id="PF00394"/>
    </source>
</evidence>
<reference evidence="2 3" key="1">
    <citation type="submission" date="2020-12" db="EMBL/GenBank/DDBJ databases">
        <title>Concerted genomic and epigenomic changes stabilize Arabidopsis allopolyploids.</title>
        <authorList>
            <person name="Chen Z."/>
        </authorList>
    </citation>
    <scope>NUCLEOTIDE SEQUENCE [LARGE SCALE GENOMIC DNA]</scope>
    <source>
        <strain evidence="2">As9502</strain>
        <tissue evidence="2">Leaf</tissue>
    </source>
</reference>